<dbReference type="Gene3D" id="1.20.81.30">
    <property type="entry name" value="Type II secretion system (T2SS), domain F"/>
    <property type="match status" value="2"/>
</dbReference>
<organism evidence="10 11">
    <name type="scientific">Serratia symbiotica</name>
    <dbReference type="NCBI Taxonomy" id="138074"/>
    <lineage>
        <taxon>Bacteria</taxon>
        <taxon>Pseudomonadati</taxon>
        <taxon>Pseudomonadota</taxon>
        <taxon>Gammaproteobacteria</taxon>
        <taxon>Enterobacterales</taxon>
        <taxon>Yersiniaceae</taxon>
        <taxon>Serratia</taxon>
    </lineage>
</organism>
<dbReference type="STRING" id="138074.SYMBAF_10158"/>
<dbReference type="PANTHER" id="PTHR30012">
    <property type="entry name" value="GENERAL SECRETION PATHWAY PROTEIN"/>
    <property type="match status" value="1"/>
</dbReference>
<evidence type="ECO:0000256" key="4">
    <source>
        <dbReference type="ARBA" id="ARBA00022475"/>
    </source>
</evidence>
<dbReference type="InterPro" id="IPR042094">
    <property type="entry name" value="T2SS_GspF_sf"/>
</dbReference>
<dbReference type="PRINTS" id="PR00812">
    <property type="entry name" value="BCTERIALGSPF"/>
</dbReference>
<dbReference type="PROSITE" id="PS00874">
    <property type="entry name" value="T2SP_F"/>
    <property type="match status" value="1"/>
</dbReference>
<sequence length="399" mass="44601">MKAQRLFLWQAINAQGEVLCGALMSSEKQQVCRQLIEQGLQPCRITHGKRITPRQWRGDPLIHFTRQLATLLQAGLPLVNALQFLAAEHPSPPWRCLLQQVSERVQQGHPFSEVIAQQQAVFPLIYRQLIAIGELTGHLDHCCWQLAQQQESQQKLHNKVVKALRYPLFVCTIALLVSVLMLVMVLPEFAGVYQSFDAPLPGFTQGLLRVSALLISTGPYFALLLGSAIFGYCRWLHPQPQWRRREQATQLRLPLVARLIEGSALSQIFRILAMTQQAGLTLVEGLNAAALAVDNLFYRQALEQVQREIAQGERFHQALSHQPLFPALCQQLVRVGEESGSLDSLLDKLAQCHERQTLELSDTLAQTLEPLLMLVVGGIVGALVIAMYLPIFQLGNVLG</sequence>
<keyword evidence="4" id="KW-1003">Cell membrane</keyword>
<evidence type="ECO:0000313" key="11">
    <source>
        <dbReference type="Proteomes" id="UP000042738"/>
    </source>
</evidence>
<dbReference type="Pfam" id="PF00482">
    <property type="entry name" value="T2SSF"/>
    <property type="match status" value="2"/>
</dbReference>
<dbReference type="PANTHER" id="PTHR30012:SF7">
    <property type="entry name" value="PROTEIN TRANSPORT PROTEIN HOFC HOMOLOG"/>
    <property type="match status" value="1"/>
</dbReference>
<evidence type="ECO:0000256" key="5">
    <source>
        <dbReference type="ARBA" id="ARBA00022519"/>
    </source>
</evidence>
<dbReference type="GO" id="GO:0005886">
    <property type="term" value="C:plasma membrane"/>
    <property type="evidence" value="ECO:0007669"/>
    <property type="project" value="UniProtKB-SubCell"/>
</dbReference>
<comment type="similarity">
    <text evidence="2 9">Belongs to the GSP F family.</text>
</comment>
<dbReference type="GeneID" id="93737515"/>
<keyword evidence="7" id="KW-1133">Transmembrane helix</keyword>
<evidence type="ECO:0000256" key="8">
    <source>
        <dbReference type="ARBA" id="ARBA00023136"/>
    </source>
</evidence>
<evidence type="ECO:0000256" key="7">
    <source>
        <dbReference type="ARBA" id="ARBA00022989"/>
    </source>
</evidence>
<evidence type="ECO:0000256" key="1">
    <source>
        <dbReference type="ARBA" id="ARBA00004429"/>
    </source>
</evidence>
<dbReference type="Proteomes" id="UP000042738">
    <property type="component" value="Chromosome"/>
</dbReference>
<evidence type="ECO:0000256" key="3">
    <source>
        <dbReference type="ARBA" id="ARBA00022448"/>
    </source>
</evidence>
<dbReference type="RefSeq" id="WP_040262747.1">
    <property type="nucleotide sequence ID" value="NZ_CP050855.1"/>
</dbReference>
<dbReference type="InterPro" id="IPR001992">
    <property type="entry name" value="T2SS_GspF/T4SS_PilC_CS"/>
</dbReference>
<dbReference type="AlphaFoldDB" id="A0A068Z3T6"/>
<evidence type="ECO:0000256" key="9">
    <source>
        <dbReference type="RuleBase" id="RU003923"/>
    </source>
</evidence>
<evidence type="ECO:0000313" key="10">
    <source>
        <dbReference type="EMBL" id="QLH63756.1"/>
    </source>
</evidence>
<proteinExistence type="inferred from homology"/>
<protein>
    <submittedName>
        <fullName evidence="10">Protein transport protein HofC</fullName>
    </submittedName>
</protein>
<dbReference type="NCBIfam" id="NF007861">
    <property type="entry name" value="PRK10573.1"/>
    <property type="match status" value="1"/>
</dbReference>
<accession>A0A068Z3T6</accession>
<keyword evidence="8" id="KW-0472">Membrane</keyword>
<gene>
    <name evidence="10" type="primary">hofC</name>
    <name evidence="10" type="ORF">SYMBAF_13575</name>
</gene>
<dbReference type="InterPro" id="IPR003004">
    <property type="entry name" value="GspF/PilC"/>
</dbReference>
<name>A0A068Z3T6_9GAMM</name>
<keyword evidence="6 9" id="KW-0812">Transmembrane</keyword>
<dbReference type="FunFam" id="1.20.81.30:FF:000001">
    <property type="entry name" value="Type II secretion system protein F"/>
    <property type="match status" value="2"/>
</dbReference>
<evidence type="ECO:0000256" key="2">
    <source>
        <dbReference type="ARBA" id="ARBA00005745"/>
    </source>
</evidence>
<dbReference type="GO" id="GO:0015628">
    <property type="term" value="P:protein secretion by the type II secretion system"/>
    <property type="evidence" value="ECO:0007669"/>
    <property type="project" value="TreeGrafter"/>
</dbReference>
<comment type="subcellular location">
    <subcellularLocation>
        <location evidence="1 9">Cell inner membrane</location>
        <topology evidence="1 9">Multi-pass membrane protein</topology>
    </subcellularLocation>
</comment>
<dbReference type="InterPro" id="IPR018076">
    <property type="entry name" value="T2SS_GspF_dom"/>
</dbReference>
<reference evidence="10 11" key="1">
    <citation type="journal article" date="2014" name="Genome Announc.">
        <title>Whole-Genome Sequence of Serratia symbiotica Strain CWBI-2.3T, a Free-Living Symbiont of the Black Bean Aphid Aphis fabae.</title>
        <authorList>
            <person name="Foray V."/>
            <person name="Grigorescu A.S."/>
            <person name="Sabri A."/>
            <person name="Haubruge E."/>
            <person name="Lognay G."/>
            <person name="Francis F."/>
            <person name="Fauconnier M.L."/>
            <person name="Hance T."/>
            <person name="Thonart P."/>
        </authorList>
    </citation>
    <scope>NUCLEOTIDE SEQUENCE [LARGE SCALE GENOMIC DNA]</scope>
    <source>
        <strain evidence="10">CWBI-2.3</strain>
    </source>
</reference>
<evidence type="ECO:0000256" key="6">
    <source>
        <dbReference type="ARBA" id="ARBA00022692"/>
    </source>
</evidence>
<dbReference type="EMBL" id="CP050855">
    <property type="protein sequence ID" value="QLH63756.1"/>
    <property type="molecule type" value="Genomic_DNA"/>
</dbReference>
<keyword evidence="3 9" id="KW-0813">Transport</keyword>
<keyword evidence="5" id="KW-0997">Cell inner membrane</keyword>